<feature type="compositionally biased region" description="Polar residues" evidence="1">
    <location>
        <begin position="1"/>
        <end position="15"/>
    </location>
</feature>
<feature type="compositionally biased region" description="Polar residues" evidence="1">
    <location>
        <begin position="23"/>
        <end position="48"/>
    </location>
</feature>
<evidence type="ECO:0000313" key="3">
    <source>
        <dbReference type="Proteomes" id="UP000182235"/>
    </source>
</evidence>
<accession>A0A1J9QQ21</accession>
<gene>
    <name evidence="2" type="ORF">AJ78_02534</name>
</gene>
<proteinExistence type="predicted"/>
<dbReference type="EMBL" id="LGRN01000070">
    <property type="protein sequence ID" value="OJD17349.1"/>
    <property type="molecule type" value="Genomic_DNA"/>
</dbReference>
<protein>
    <submittedName>
        <fullName evidence="2">Uncharacterized protein</fullName>
    </submittedName>
</protein>
<keyword evidence="3" id="KW-1185">Reference proteome</keyword>
<organism evidence="2 3">
    <name type="scientific">Emergomyces pasteurianus Ep9510</name>
    <dbReference type="NCBI Taxonomy" id="1447872"/>
    <lineage>
        <taxon>Eukaryota</taxon>
        <taxon>Fungi</taxon>
        <taxon>Dikarya</taxon>
        <taxon>Ascomycota</taxon>
        <taxon>Pezizomycotina</taxon>
        <taxon>Eurotiomycetes</taxon>
        <taxon>Eurotiomycetidae</taxon>
        <taxon>Onygenales</taxon>
        <taxon>Ajellomycetaceae</taxon>
        <taxon>Emergomyces</taxon>
    </lineage>
</organism>
<dbReference type="VEuPathDB" id="FungiDB:AJ78_02534"/>
<name>A0A1J9QQ21_9EURO</name>
<dbReference type="Proteomes" id="UP000182235">
    <property type="component" value="Unassembled WGS sequence"/>
</dbReference>
<dbReference type="OrthoDB" id="4184790at2759"/>
<evidence type="ECO:0000256" key="1">
    <source>
        <dbReference type="SAM" id="MobiDB-lite"/>
    </source>
</evidence>
<comment type="caution">
    <text evidence="2">The sequence shown here is derived from an EMBL/GenBank/DDBJ whole genome shotgun (WGS) entry which is preliminary data.</text>
</comment>
<feature type="region of interest" description="Disordered" evidence="1">
    <location>
        <begin position="1"/>
        <end position="98"/>
    </location>
</feature>
<dbReference type="AlphaFoldDB" id="A0A1J9QQ21"/>
<evidence type="ECO:0000313" key="2">
    <source>
        <dbReference type="EMBL" id="OJD17349.1"/>
    </source>
</evidence>
<sequence length="98" mass="10955">MKNYRRSSTAGSRPASTERHRQSPTLQGEALTSTMSSESLQDTPTSLEDYSRIMHRHTQQQIEKLPPADGQKDNDGHKSPNRSPPVSPHNKQRSNTSS</sequence>
<reference evidence="2 3" key="1">
    <citation type="submission" date="2015-07" db="EMBL/GenBank/DDBJ databases">
        <title>Emmonsia species relationships and genome sequence.</title>
        <authorList>
            <consortium name="The Broad Institute Genomics Platform"/>
            <person name="Cuomo C.A."/>
            <person name="Munoz J.F."/>
            <person name="Imamovic A."/>
            <person name="Priest M.E."/>
            <person name="Young S."/>
            <person name="Clay O.K."/>
            <person name="McEwen J.G."/>
        </authorList>
    </citation>
    <scope>NUCLEOTIDE SEQUENCE [LARGE SCALE GENOMIC DNA]</scope>
    <source>
        <strain evidence="2 3">UAMH 9510</strain>
    </source>
</reference>